<proteinExistence type="predicted"/>
<accession>A0A1B0Z293</accession>
<reference evidence="2" key="1">
    <citation type="submission" date="2015-11" db="EMBL/GenBank/DDBJ databases">
        <title>Genomes of Abundant and Widespread Viruses from the Deep Ocean.</title>
        <authorList>
            <person name="Mizuno C.M."/>
            <person name="Ghai R."/>
            <person name="Saghai A."/>
            <person name="Lopez-Garcia P."/>
            <person name="Rodriguez-Valera F."/>
        </authorList>
    </citation>
    <scope>NUCLEOTIDE SEQUENCE</scope>
</reference>
<feature type="coiled-coil region" evidence="1">
    <location>
        <begin position="33"/>
        <end position="67"/>
    </location>
</feature>
<dbReference type="AlphaFoldDB" id="A0A1B0Z293"/>
<evidence type="ECO:0000256" key="1">
    <source>
        <dbReference type="SAM" id="Coils"/>
    </source>
</evidence>
<dbReference type="EMBL" id="KT997805">
    <property type="protein sequence ID" value="ANO58319.1"/>
    <property type="molecule type" value="Genomic_DNA"/>
</dbReference>
<name>A0A1B0Z293_9PROT</name>
<sequence length="89" mass="10635">MIKKPPKKPKQNKLLLGLQKTITFQQKIIEEQKEFTKVLIDKYENEAEEYQKANTQLALNVDELKTRLFGKFERKLKEFALRPDKKKDN</sequence>
<dbReference type="EMBL" id="KT997875">
    <property type="protein sequence ID" value="ANO58377.1"/>
    <property type="molecule type" value="Genomic_DNA"/>
</dbReference>
<keyword evidence="1" id="KW-0175">Coiled coil</keyword>
<evidence type="ECO:0000313" key="2">
    <source>
        <dbReference type="EMBL" id="ANO58319.1"/>
    </source>
</evidence>
<protein>
    <submittedName>
        <fullName evidence="2">Uncharacterized protein</fullName>
    </submittedName>
</protein>
<organism evidence="2">
    <name type="scientific">uncultured Alphaproteobacteria bacterium</name>
    <dbReference type="NCBI Taxonomy" id="91750"/>
    <lineage>
        <taxon>Bacteria</taxon>
        <taxon>Pseudomonadati</taxon>
        <taxon>Pseudomonadota</taxon>
        <taxon>Alphaproteobacteria</taxon>
        <taxon>environmental samples</taxon>
    </lineage>
</organism>